<comment type="caution">
    <text evidence="1">The sequence shown here is derived from an EMBL/GenBank/DDBJ whole genome shotgun (WGS) entry which is preliminary data.</text>
</comment>
<gene>
    <name evidence="1" type="ORF">HPB51_016386</name>
</gene>
<dbReference type="AlphaFoldDB" id="A0A9J6DI61"/>
<dbReference type="Proteomes" id="UP000821866">
    <property type="component" value="Chromosome 7"/>
</dbReference>
<accession>A0A9J6DI61</accession>
<sequence>MVRDNTSSVKAQTFPSTPQSNHTGIFCLYITRFFRASIYNFLPQNLPFTLCPNIVYWSFGVRDGFSISRIDSFDCTYGLNNVSEVVNKSGVPGVRILLITGGYVEDYGQLSL</sequence>
<organism evidence="1 2">
    <name type="scientific">Rhipicephalus microplus</name>
    <name type="common">Cattle tick</name>
    <name type="synonym">Boophilus microplus</name>
    <dbReference type="NCBI Taxonomy" id="6941"/>
    <lineage>
        <taxon>Eukaryota</taxon>
        <taxon>Metazoa</taxon>
        <taxon>Ecdysozoa</taxon>
        <taxon>Arthropoda</taxon>
        <taxon>Chelicerata</taxon>
        <taxon>Arachnida</taxon>
        <taxon>Acari</taxon>
        <taxon>Parasitiformes</taxon>
        <taxon>Ixodida</taxon>
        <taxon>Ixodoidea</taxon>
        <taxon>Ixodidae</taxon>
        <taxon>Rhipicephalinae</taxon>
        <taxon>Rhipicephalus</taxon>
        <taxon>Boophilus</taxon>
    </lineage>
</organism>
<evidence type="ECO:0000313" key="2">
    <source>
        <dbReference type="Proteomes" id="UP000821866"/>
    </source>
</evidence>
<keyword evidence="2" id="KW-1185">Reference proteome</keyword>
<dbReference type="EMBL" id="JABSTU010000009">
    <property type="protein sequence ID" value="KAH8021722.1"/>
    <property type="molecule type" value="Genomic_DNA"/>
</dbReference>
<reference evidence="1" key="1">
    <citation type="journal article" date="2020" name="Cell">
        <title>Large-Scale Comparative Analyses of Tick Genomes Elucidate Their Genetic Diversity and Vector Capacities.</title>
        <authorList>
            <consortium name="Tick Genome and Microbiome Consortium (TIGMIC)"/>
            <person name="Jia N."/>
            <person name="Wang J."/>
            <person name="Shi W."/>
            <person name="Du L."/>
            <person name="Sun Y."/>
            <person name="Zhan W."/>
            <person name="Jiang J.F."/>
            <person name="Wang Q."/>
            <person name="Zhang B."/>
            <person name="Ji P."/>
            <person name="Bell-Sakyi L."/>
            <person name="Cui X.M."/>
            <person name="Yuan T.T."/>
            <person name="Jiang B.G."/>
            <person name="Yang W.F."/>
            <person name="Lam T.T."/>
            <person name="Chang Q.C."/>
            <person name="Ding S.J."/>
            <person name="Wang X.J."/>
            <person name="Zhu J.G."/>
            <person name="Ruan X.D."/>
            <person name="Zhao L."/>
            <person name="Wei J.T."/>
            <person name="Ye R.Z."/>
            <person name="Que T.C."/>
            <person name="Du C.H."/>
            <person name="Zhou Y.H."/>
            <person name="Cheng J.X."/>
            <person name="Dai P.F."/>
            <person name="Guo W.B."/>
            <person name="Han X.H."/>
            <person name="Huang E.J."/>
            <person name="Li L.F."/>
            <person name="Wei W."/>
            <person name="Gao Y.C."/>
            <person name="Liu J.Z."/>
            <person name="Shao H.Z."/>
            <person name="Wang X."/>
            <person name="Wang C.C."/>
            <person name="Yang T.C."/>
            <person name="Huo Q.B."/>
            <person name="Li W."/>
            <person name="Chen H.Y."/>
            <person name="Chen S.E."/>
            <person name="Zhou L.G."/>
            <person name="Ni X.B."/>
            <person name="Tian J.H."/>
            <person name="Sheng Y."/>
            <person name="Liu T."/>
            <person name="Pan Y.S."/>
            <person name="Xia L.Y."/>
            <person name="Li J."/>
            <person name="Zhao F."/>
            <person name="Cao W.C."/>
        </authorList>
    </citation>
    <scope>NUCLEOTIDE SEQUENCE</scope>
    <source>
        <strain evidence="1">Rmic-2018</strain>
    </source>
</reference>
<proteinExistence type="predicted"/>
<evidence type="ECO:0000313" key="1">
    <source>
        <dbReference type="EMBL" id="KAH8021722.1"/>
    </source>
</evidence>
<reference evidence="1" key="2">
    <citation type="submission" date="2021-09" db="EMBL/GenBank/DDBJ databases">
        <authorList>
            <person name="Jia N."/>
            <person name="Wang J."/>
            <person name="Shi W."/>
            <person name="Du L."/>
            <person name="Sun Y."/>
            <person name="Zhan W."/>
            <person name="Jiang J."/>
            <person name="Wang Q."/>
            <person name="Zhang B."/>
            <person name="Ji P."/>
            <person name="Sakyi L.B."/>
            <person name="Cui X."/>
            <person name="Yuan T."/>
            <person name="Jiang B."/>
            <person name="Yang W."/>
            <person name="Lam T.T.-Y."/>
            <person name="Chang Q."/>
            <person name="Ding S."/>
            <person name="Wang X."/>
            <person name="Zhu J."/>
            <person name="Ruan X."/>
            <person name="Zhao L."/>
            <person name="Wei J."/>
            <person name="Que T."/>
            <person name="Du C."/>
            <person name="Cheng J."/>
            <person name="Dai P."/>
            <person name="Han X."/>
            <person name="Huang E."/>
            <person name="Gao Y."/>
            <person name="Liu J."/>
            <person name="Shao H."/>
            <person name="Ye R."/>
            <person name="Li L."/>
            <person name="Wei W."/>
            <person name="Wang X."/>
            <person name="Wang C."/>
            <person name="Huo Q."/>
            <person name="Li W."/>
            <person name="Guo W."/>
            <person name="Chen H."/>
            <person name="Chen S."/>
            <person name="Zhou L."/>
            <person name="Zhou L."/>
            <person name="Ni X."/>
            <person name="Tian J."/>
            <person name="Zhou Y."/>
            <person name="Sheng Y."/>
            <person name="Liu T."/>
            <person name="Pan Y."/>
            <person name="Xia L."/>
            <person name="Li J."/>
            <person name="Zhao F."/>
            <person name="Cao W."/>
        </authorList>
    </citation>
    <scope>NUCLEOTIDE SEQUENCE</scope>
    <source>
        <strain evidence="1">Rmic-2018</strain>
        <tissue evidence="1">Larvae</tissue>
    </source>
</reference>
<name>A0A9J6DI61_RHIMP</name>
<protein>
    <submittedName>
        <fullName evidence="1">Uncharacterized protein</fullName>
    </submittedName>
</protein>